<dbReference type="PRINTS" id="PR01438">
    <property type="entry name" value="UNVRSLSTRESS"/>
</dbReference>
<dbReference type="STRING" id="1423792.FD09_GL000452"/>
<dbReference type="RefSeq" id="WP_057817796.1">
    <property type="nucleotide sequence ID" value="NZ_AZEC01000001.1"/>
</dbReference>
<evidence type="ECO:0000313" key="4">
    <source>
        <dbReference type="Proteomes" id="UP000051330"/>
    </source>
</evidence>
<proteinExistence type="inferred from homology"/>
<dbReference type="PATRIC" id="fig|1423792.3.peg.456"/>
<protein>
    <recommendedName>
        <fullName evidence="2">UspA domain-containing protein</fullName>
    </recommendedName>
</protein>
<dbReference type="OrthoDB" id="2243761at2"/>
<dbReference type="PANTHER" id="PTHR46268:SF6">
    <property type="entry name" value="UNIVERSAL STRESS PROTEIN UP12"/>
    <property type="match status" value="1"/>
</dbReference>
<gene>
    <name evidence="3" type="ORF">FD09_GL000452</name>
</gene>
<dbReference type="PANTHER" id="PTHR46268">
    <property type="entry name" value="STRESS RESPONSE PROTEIN NHAX"/>
    <property type="match status" value="1"/>
</dbReference>
<dbReference type="InterPro" id="IPR006015">
    <property type="entry name" value="Universal_stress_UspA"/>
</dbReference>
<comment type="caution">
    <text evidence="3">The sequence shown here is derived from an EMBL/GenBank/DDBJ whole genome shotgun (WGS) entry which is preliminary data.</text>
</comment>
<feature type="domain" description="UspA" evidence="2">
    <location>
        <begin position="7"/>
        <end position="144"/>
    </location>
</feature>
<dbReference type="InterPro" id="IPR006016">
    <property type="entry name" value="UspA"/>
</dbReference>
<accession>A0A0R1N3K3</accession>
<dbReference type="Gene3D" id="3.40.50.620">
    <property type="entry name" value="HUPs"/>
    <property type="match status" value="1"/>
</dbReference>
<dbReference type="Proteomes" id="UP000051330">
    <property type="component" value="Unassembled WGS sequence"/>
</dbReference>
<evidence type="ECO:0000313" key="3">
    <source>
        <dbReference type="EMBL" id="KRL14791.1"/>
    </source>
</evidence>
<organism evidence="3 4">
    <name type="scientific">Schleiferilactobacillus perolens DSM 12744</name>
    <dbReference type="NCBI Taxonomy" id="1423792"/>
    <lineage>
        <taxon>Bacteria</taxon>
        <taxon>Bacillati</taxon>
        <taxon>Bacillota</taxon>
        <taxon>Bacilli</taxon>
        <taxon>Lactobacillales</taxon>
        <taxon>Lactobacillaceae</taxon>
        <taxon>Schleiferilactobacillus</taxon>
    </lineage>
</organism>
<dbReference type="CDD" id="cd00293">
    <property type="entry name" value="USP-like"/>
    <property type="match status" value="1"/>
</dbReference>
<dbReference type="InterPro" id="IPR014729">
    <property type="entry name" value="Rossmann-like_a/b/a_fold"/>
</dbReference>
<dbReference type="EMBL" id="AZEC01000001">
    <property type="protein sequence ID" value="KRL14791.1"/>
    <property type="molecule type" value="Genomic_DNA"/>
</dbReference>
<dbReference type="AlphaFoldDB" id="A0A0R1N3K3"/>
<reference evidence="3 4" key="1">
    <citation type="journal article" date="2015" name="Genome Announc.">
        <title>Expanding the biotechnology potential of lactobacilli through comparative genomics of 213 strains and associated genera.</title>
        <authorList>
            <person name="Sun Z."/>
            <person name="Harris H.M."/>
            <person name="McCann A."/>
            <person name="Guo C."/>
            <person name="Argimon S."/>
            <person name="Zhang W."/>
            <person name="Yang X."/>
            <person name="Jeffery I.B."/>
            <person name="Cooney J.C."/>
            <person name="Kagawa T.F."/>
            <person name="Liu W."/>
            <person name="Song Y."/>
            <person name="Salvetti E."/>
            <person name="Wrobel A."/>
            <person name="Rasinkangas P."/>
            <person name="Parkhill J."/>
            <person name="Rea M.C."/>
            <person name="O'Sullivan O."/>
            <person name="Ritari J."/>
            <person name="Douillard F.P."/>
            <person name="Paul Ross R."/>
            <person name="Yang R."/>
            <person name="Briner A.E."/>
            <person name="Felis G.E."/>
            <person name="de Vos W.M."/>
            <person name="Barrangou R."/>
            <person name="Klaenhammer T.R."/>
            <person name="Caufield P.W."/>
            <person name="Cui Y."/>
            <person name="Zhang H."/>
            <person name="O'Toole P.W."/>
        </authorList>
    </citation>
    <scope>NUCLEOTIDE SEQUENCE [LARGE SCALE GENOMIC DNA]</scope>
    <source>
        <strain evidence="3 4">DSM 12744</strain>
    </source>
</reference>
<evidence type="ECO:0000259" key="2">
    <source>
        <dbReference type="Pfam" id="PF00582"/>
    </source>
</evidence>
<name>A0A0R1N3K3_9LACO</name>
<comment type="similarity">
    <text evidence="1">Belongs to the universal stress protein A family.</text>
</comment>
<sequence>MENNKITHILVGVDDSADALTAFQYAMHRAKEEQCKLTIVSILENDDMNIFQALDKDYVHGQRADLEKHIEKYRQLALDAGIKQVNAVVAEGDPGDTIVHDVIPAVEPDLLIVGAKSKQGISKHFGSQAAYMAKYAPISVLVVR</sequence>
<evidence type="ECO:0000256" key="1">
    <source>
        <dbReference type="ARBA" id="ARBA00008791"/>
    </source>
</evidence>
<dbReference type="Pfam" id="PF00582">
    <property type="entry name" value="Usp"/>
    <property type="match status" value="1"/>
</dbReference>
<dbReference type="SUPFAM" id="SSF52402">
    <property type="entry name" value="Adenine nucleotide alpha hydrolases-like"/>
    <property type="match status" value="1"/>
</dbReference>
<keyword evidence="4" id="KW-1185">Reference proteome</keyword>